<dbReference type="OrthoDB" id="9779889at2"/>
<accession>A0A517NSG1</accession>
<dbReference type="SUPFAM" id="SSF46565">
    <property type="entry name" value="Chaperone J-domain"/>
    <property type="match status" value="1"/>
</dbReference>
<dbReference type="PROSITE" id="PS00636">
    <property type="entry name" value="DNAJ_1"/>
    <property type="match status" value="1"/>
</dbReference>
<dbReference type="InterPro" id="IPR002939">
    <property type="entry name" value="DnaJ_C"/>
</dbReference>
<dbReference type="Proteomes" id="UP000319817">
    <property type="component" value="Chromosome"/>
</dbReference>
<reference evidence="4 5" key="1">
    <citation type="submission" date="2019-02" db="EMBL/GenBank/DDBJ databases">
        <title>Deep-cultivation of Planctomycetes and their phenomic and genomic characterization uncovers novel biology.</title>
        <authorList>
            <person name="Wiegand S."/>
            <person name="Jogler M."/>
            <person name="Boedeker C."/>
            <person name="Pinto D."/>
            <person name="Vollmers J."/>
            <person name="Rivas-Marin E."/>
            <person name="Kohn T."/>
            <person name="Peeters S.H."/>
            <person name="Heuer A."/>
            <person name="Rast P."/>
            <person name="Oberbeckmann S."/>
            <person name="Bunk B."/>
            <person name="Jeske O."/>
            <person name="Meyerdierks A."/>
            <person name="Storesund J.E."/>
            <person name="Kallscheuer N."/>
            <person name="Luecker S."/>
            <person name="Lage O.M."/>
            <person name="Pohl T."/>
            <person name="Merkel B.J."/>
            <person name="Hornburger P."/>
            <person name="Mueller R.-W."/>
            <person name="Bruemmer F."/>
            <person name="Labrenz M."/>
            <person name="Spormann A.M."/>
            <person name="Op den Camp H."/>
            <person name="Overmann J."/>
            <person name="Amann R."/>
            <person name="Jetten M.S.M."/>
            <person name="Mascher T."/>
            <person name="Medema M.H."/>
            <person name="Devos D.P."/>
            <person name="Kaster A.-K."/>
            <person name="Ovreas L."/>
            <person name="Rohde M."/>
            <person name="Galperin M.Y."/>
            <person name="Jogler C."/>
        </authorList>
    </citation>
    <scope>NUCLEOTIDE SEQUENCE [LARGE SCALE GENOMIC DNA]</scope>
    <source>
        <strain evidence="4 5">K23_9</strain>
    </source>
</reference>
<dbReference type="CDD" id="cd10747">
    <property type="entry name" value="DnaJ_C"/>
    <property type="match status" value="1"/>
</dbReference>
<evidence type="ECO:0000256" key="2">
    <source>
        <dbReference type="SAM" id="MobiDB-lite"/>
    </source>
</evidence>
<dbReference type="Pfam" id="PF00226">
    <property type="entry name" value="DnaJ"/>
    <property type="match status" value="1"/>
</dbReference>
<feature type="domain" description="J" evidence="3">
    <location>
        <begin position="4"/>
        <end position="69"/>
    </location>
</feature>
<dbReference type="SMART" id="SM00271">
    <property type="entry name" value="DnaJ"/>
    <property type="match status" value="1"/>
</dbReference>
<evidence type="ECO:0000259" key="3">
    <source>
        <dbReference type="PROSITE" id="PS50076"/>
    </source>
</evidence>
<evidence type="ECO:0000313" key="5">
    <source>
        <dbReference type="Proteomes" id="UP000319817"/>
    </source>
</evidence>
<gene>
    <name evidence="4" type="primary">cbpA</name>
    <name evidence="4" type="ORF">K239x_19980</name>
</gene>
<protein>
    <submittedName>
        <fullName evidence="4">Curved DNA-binding protein</fullName>
    </submittedName>
</protein>
<feature type="region of interest" description="Disordered" evidence="2">
    <location>
        <begin position="124"/>
        <end position="146"/>
    </location>
</feature>
<dbReference type="InterPro" id="IPR036869">
    <property type="entry name" value="J_dom_sf"/>
</dbReference>
<dbReference type="Gene3D" id="1.10.287.110">
    <property type="entry name" value="DnaJ domain"/>
    <property type="match status" value="1"/>
</dbReference>
<dbReference type="EMBL" id="CP036526">
    <property type="protein sequence ID" value="QDT10045.1"/>
    <property type="molecule type" value="Genomic_DNA"/>
</dbReference>
<dbReference type="InterPro" id="IPR001623">
    <property type="entry name" value="DnaJ_domain"/>
</dbReference>
<name>A0A517NSG1_9BACT</name>
<keyword evidence="4" id="KW-0238">DNA-binding</keyword>
<dbReference type="CDD" id="cd06257">
    <property type="entry name" value="DnaJ"/>
    <property type="match status" value="1"/>
</dbReference>
<organism evidence="4 5">
    <name type="scientific">Stieleria marina</name>
    <dbReference type="NCBI Taxonomy" id="1930275"/>
    <lineage>
        <taxon>Bacteria</taxon>
        <taxon>Pseudomonadati</taxon>
        <taxon>Planctomycetota</taxon>
        <taxon>Planctomycetia</taxon>
        <taxon>Pirellulales</taxon>
        <taxon>Pirellulaceae</taxon>
        <taxon>Stieleria</taxon>
    </lineage>
</organism>
<dbReference type="RefSeq" id="WP_145417586.1">
    <property type="nucleotide sequence ID" value="NZ_CP036526.1"/>
</dbReference>
<feature type="compositionally biased region" description="Low complexity" evidence="2">
    <location>
        <begin position="133"/>
        <end position="142"/>
    </location>
</feature>
<dbReference type="AlphaFoldDB" id="A0A517NSG1"/>
<dbReference type="GO" id="GO:0005737">
    <property type="term" value="C:cytoplasm"/>
    <property type="evidence" value="ECO:0007669"/>
    <property type="project" value="TreeGrafter"/>
</dbReference>
<sequence>MSEDLYEVLGLKRDASKDDIKKAHRKLALKFHPDKNPDDKVAADRFKRVQEAYDVLNDEDKRAAYDRYGADFEKIRGTQWNPEAGGAGFEGLDIEQIFGGRGRGGRGGGVEFEGGFSDFFEQMMGGGQGRGGRPQSRQAPPQKGANLRHELELPLELSITGGETEFYVNGEKLSVTIPPGVASGAKMRLREQGTPSPNGGPRGDLILLIKISDHPHFRRMGQNLELKLPVTIGEAMLGAKIEVPTPAGTVALTIPPGTSSGKRLRLKGQGVKNKAGKAGDLIVEVQIQLPAVIDEASQDLIRKFSEANPQSLRDDLAL</sequence>
<dbReference type="Gene3D" id="2.60.260.20">
    <property type="entry name" value="Urease metallochaperone UreE, N-terminal domain"/>
    <property type="match status" value="2"/>
</dbReference>
<dbReference type="GO" id="GO:0003677">
    <property type="term" value="F:DNA binding"/>
    <property type="evidence" value="ECO:0007669"/>
    <property type="project" value="UniProtKB-KW"/>
</dbReference>
<dbReference type="InterPro" id="IPR018253">
    <property type="entry name" value="DnaJ_domain_CS"/>
</dbReference>
<keyword evidence="5" id="KW-1185">Reference proteome</keyword>
<dbReference type="FunFam" id="2.60.260.20:FF:000013">
    <property type="entry name" value="DnaJ subfamily B member 11"/>
    <property type="match status" value="1"/>
</dbReference>
<dbReference type="InterPro" id="IPR008971">
    <property type="entry name" value="HSP40/DnaJ_pept-bd"/>
</dbReference>
<dbReference type="GO" id="GO:0051082">
    <property type="term" value="F:unfolded protein binding"/>
    <property type="evidence" value="ECO:0007669"/>
    <property type="project" value="InterPro"/>
</dbReference>
<evidence type="ECO:0000313" key="4">
    <source>
        <dbReference type="EMBL" id="QDT10045.1"/>
    </source>
</evidence>
<evidence type="ECO:0000256" key="1">
    <source>
        <dbReference type="ARBA" id="ARBA00023186"/>
    </source>
</evidence>
<proteinExistence type="predicted"/>
<dbReference type="PANTHER" id="PTHR43096:SF52">
    <property type="entry name" value="DNAJ HOMOLOG 1, MITOCHONDRIAL-RELATED"/>
    <property type="match status" value="1"/>
</dbReference>
<dbReference type="Pfam" id="PF01556">
    <property type="entry name" value="DnaJ_C"/>
    <property type="match status" value="1"/>
</dbReference>
<dbReference type="GO" id="GO:0042026">
    <property type="term" value="P:protein refolding"/>
    <property type="evidence" value="ECO:0007669"/>
    <property type="project" value="TreeGrafter"/>
</dbReference>
<dbReference type="PANTHER" id="PTHR43096">
    <property type="entry name" value="DNAJ HOMOLOG 1, MITOCHONDRIAL-RELATED"/>
    <property type="match status" value="1"/>
</dbReference>
<dbReference type="PROSITE" id="PS50076">
    <property type="entry name" value="DNAJ_2"/>
    <property type="match status" value="1"/>
</dbReference>
<keyword evidence="1" id="KW-0143">Chaperone</keyword>
<dbReference type="PRINTS" id="PR00625">
    <property type="entry name" value="JDOMAIN"/>
</dbReference>
<dbReference type="SUPFAM" id="SSF49493">
    <property type="entry name" value="HSP40/DnaJ peptide-binding domain"/>
    <property type="match status" value="2"/>
</dbReference>